<keyword evidence="2" id="KW-1185">Reference proteome</keyword>
<evidence type="ECO:0000313" key="2">
    <source>
        <dbReference type="Proteomes" id="UP000467840"/>
    </source>
</evidence>
<accession>A0A6A6M4K4</accession>
<dbReference type="InterPro" id="IPR052806">
    <property type="entry name" value="Fasciclin-like_AGP"/>
</dbReference>
<reference evidence="1 2" key="1">
    <citation type="journal article" date="2020" name="Mol. Plant">
        <title>The Chromosome-Based Rubber Tree Genome Provides New Insights into Spurge Genome Evolution and Rubber Biosynthesis.</title>
        <authorList>
            <person name="Liu J."/>
            <person name="Shi C."/>
            <person name="Shi C.C."/>
            <person name="Li W."/>
            <person name="Zhang Q.J."/>
            <person name="Zhang Y."/>
            <person name="Li K."/>
            <person name="Lu H.F."/>
            <person name="Shi C."/>
            <person name="Zhu S.T."/>
            <person name="Xiao Z.Y."/>
            <person name="Nan H."/>
            <person name="Yue Y."/>
            <person name="Zhu X.G."/>
            <person name="Wu Y."/>
            <person name="Hong X.N."/>
            <person name="Fan G.Y."/>
            <person name="Tong Y."/>
            <person name="Zhang D."/>
            <person name="Mao C.L."/>
            <person name="Liu Y.L."/>
            <person name="Hao S.J."/>
            <person name="Liu W.Q."/>
            <person name="Lv M.Q."/>
            <person name="Zhang H.B."/>
            <person name="Liu Y."/>
            <person name="Hu-Tang G.R."/>
            <person name="Wang J.P."/>
            <person name="Wang J.H."/>
            <person name="Sun Y.H."/>
            <person name="Ni S.B."/>
            <person name="Chen W.B."/>
            <person name="Zhang X.C."/>
            <person name="Jiao Y.N."/>
            <person name="Eichler E.E."/>
            <person name="Li G.H."/>
            <person name="Liu X."/>
            <person name="Gao L.Z."/>
        </authorList>
    </citation>
    <scope>NUCLEOTIDE SEQUENCE [LARGE SCALE GENOMIC DNA]</scope>
    <source>
        <strain evidence="2">cv. GT1</strain>
        <tissue evidence="1">Leaf</tissue>
    </source>
</reference>
<comment type="caution">
    <text evidence="1">The sequence shown here is derived from an EMBL/GenBank/DDBJ whole genome shotgun (WGS) entry which is preliminary data.</text>
</comment>
<protein>
    <recommendedName>
        <fullName evidence="3">FAS1 domain-containing protein</fullName>
    </recommendedName>
</protein>
<organism evidence="1 2">
    <name type="scientific">Hevea brasiliensis</name>
    <name type="common">Para rubber tree</name>
    <name type="synonym">Siphonia brasiliensis</name>
    <dbReference type="NCBI Taxonomy" id="3981"/>
    <lineage>
        <taxon>Eukaryota</taxon>
        <taxon>Viridiplantae</taxon>
        <taxon>Streptophyta</taxon>
        <taxon>Embryophyta</taxon>
        <taxon>Tracheophyta</taxon>
        <taxon>Spermatophyta</taxon>
        <taxon>Magnoliopsida</taxon>
        <taxon>eudicotyledons</taxon>
        <taxon>Gunneridae</taxon>
        <taxon>Pentapetalae</taxon>
        <taxon>rosids</taxon>
        <taxon>fabids</taxon>
        <taxon>Malpighiales</taxon>
        <taxon>Euphorbiaceae</taxon>
        <taxon>Crotonoideae</taxon>
        <taxon>Micrandreae</taxon>
        <taxon>Hevea</taxon>
    </lineage>
</organism>
<evidence type="ECO:0000313" key="1">
    <source>
        <dbReference type="EMBL" id="KAF2307448.1"/>
    </source>
</evidence>
<proteinExistence type="predicted"/>
<dbReference type="EMBL" id="JAAGAX010000008">
    <property type="protein sequence ID" value="KAF2307448.1"/>
    <property type="molecule type" value="Genomic_DNA"/>
</dbReference>
<gene>
    <name evidence="1" type="ORF">GH714_028697</name>
</gene>
<dbReference type="PANTHER" id="PTHR33985">
    <property type="entry name" value="OS02G0491300 PROTEIN-RELATED"/>
    <property type="match status" value="1"/>
</dbReference>
<dbReference type="AlphaFoldDB" id="A0A6A6M4K4"/>
<dbReference type="Proteomes" id="UP000467840">
    <property type="component" value="Chromosome 9"/>
</dbReference>
<evidence type="ECO:0008006" key="3">
    <source>
        <dbReference type="Google" id="ProtNLM"/>
    </source>
</evidence>
<dbReference type="PANTHER" id="PTHR33985:SF29">
    <property type="entry name" value="FAS1 DOMAIN-CONTAINING PROTEIN"/>
    <property type="match status" value="1"/>
</dbReference>
<name>A0A6A6M4K4_HEVBR</name>
<sequence length="233" mass="26543">MELVWDSVTNQISSGTIKLFLPTNQTSSGRTKLLPQTNQASSGRAKFEGLARSEFNFVSYPLYEAPNLEIPHRPRPILGDRDIFCYPSESDPPKVMIDIDKISKALWKAGYKNMSSIIEKQLASIVPFNEHELDRIILYKNNSITIFAPPDEALGMENSMDLRYQVAISKVQKEDCDTSDGYDVRTLYNYGRSLLMIRLVPERGYPSVNGEQITKWNIYNDGRVLVHGVEDRF</sequence>